<gene>
    <name evidence="1" type="ORF">SO802_023407</name>
</gene>
<dbReference type="AlphaFoldDB" id="A0AAW2C9B6"/>
<keyword evidence="2" id="KW-1185">Reference proteome</keyword>
<dbReference type="Proteomes" id="UP001459277">
    <property type="component" value="Unassembled WGS sequence"/>
</dbReference>
<sequence length="126" mass="14126">MCRSLVDYVLENNTVLSAIQSPFQIKRFHDLLGANDFSTSTSPNQTRLAKQRIKIPFSCRCGNGTGVNDKLPVHTVKEGDVGLYNIAYETFSNVVTYLEFAKFNRQNEKMGIDFCLPENNLVGSTI</sequence>
<evidence type="ECO:0000313" key="2">
    <source>
        <dbReference type="Proteomes" id="UP001459277"/>
    </source>
</evidence>
<dbReference type="PANTHER" id="PTHR33734">
    <property type="entry name" value="LYSM DOMAIN-CONTAINING GPI-ANCHORED PROTEIN 2"/>
    <property type="match status" value="1"/>
</dbReference>
<reference evidence="1 2" key="1">
    <citation type="submission" date="2024-01" db="EMBL/GenBank/DDBJ databases">
        <title>A telomere-to-telomere, gap-free genome of sweet tea (Lithocarpus litseifolius).</title>
        <authorList>
            <person name="Zhou J."/>
        </authorList>
    </citation>
    <scope>NUCLEOTIDE SEQUENCE [LARGE SCALE GENOMIC DNA]</scope>
    <source>
        <strain evidence="1">Zhou-2022a</strain>
        <tissue evidence="1">Leaf</tissue>
    </source>
</reference>
<evidence type="ECO:0000313" key="1">
    <source>
        <dbReference type="EMBL" id="KAK9993704.1"/>
    </source>
</evidence>
<proteinExistence type="predicted"/>
<organism evidence="1 2">
    <name type="scientific">Lithocarpus litseifolius</name>
    <dbReference type="NCBI Taxonomy" id="425828"/>
    <lineage>
        <taxon>Eukaryota</taxon>
        <taxon>Viridiplantae</taxon>
        <taxon>Streptophyta</taxon>
        <taxon>Embryophyta</taxon>
        <taxon>Tracheophyta</taxon>
        <taxon>Spermatophyta</taxon>
        <taxon>Magnoliopsida</taxon>
        <taxon>eudicotyledons</taxon>
        <taxon>Gunneridae</taxon>
        <taxon>Pentapetalae</taxon>
        <taxon>rosids</taxon>
        <taxon>fabids</taxon>
        <taxon>Fagales</taxon>
        <taxon>Fagaceae</taxon>
        <taxon>Lithocarpus</taxon>
    </lineage>
</organism>
<accession>A0AAW2C9B6</accession>
<protein>
    <submittedName>
        <fullName evidence="1">Uncharacterized protein</fullName>
    </submittedName>
</protein>
<comment type="caution">
    <text evidence="1">The sequence shown here is derived from an EMBL/GenBank/DDBJ whole genome shotgun (WGS) entry which is preliminary data.</text>
</comment>
<dbReference type="EMBL" id="JAZDWU010000008">
    <property type="protein sequence ID" value="KAK9993704.1"/>
    <property type="molecule type" value="Genomic_DNA"/>
</dbReference>
<name>A0AAW2C9B6_9ROSI</name>
<dbReference type="PANTHER" id="PTHR33734:SF11">
    <property type="entry name" value="LYSM DOMAIN-CONTAINING GPI-ANCHORED PROTEIN 2"/>
    <property type="match status" value="1"/>
</dbReference>